<keyword evidence="1" id="KW-1133">Transmembrane helix</keyword>
<keyword evidence="1" id="KW-0472">Membrane</keyword>
<organism evidence="2">
    <name type="scientific">marine sediment metagenome</name>
    <dbReference type="NCBI Taxonomy" id="412755"/>
    <lineage>
        <taxon>unclassified sequences</taxon>
        <taxon>metagenomes</taxon>
        <taxon>ecological metagenomes</taxon>
    </lineage>
</organism>
<reference evidence="2" key="1">
    <citation type="journal article" date="2014" name="Front. Microbiol.">
        <title>High frequency of phylogenetically diverse reductive dehalogenase-homologous genes in deep subseafloor sedimentary metagenomes.</title>
        <authorList>
            <person name="Kawai M."/>
            <person name="Futagami T."/>
            <person name="Toyoda A."/>
            <person name="Takaki Y."/>
            <person name="Nishi S."/>
            <person name="Hori S."/>
            <person name="Arai W."/>
            <person name="Tsubouchi T."/>
            <person name="Morono Y."/>
            <person name="Uchiyama I."/>
            <person name="Ito T."/>
            <person name="Fujiyama A."/>
            <person name="Inagaki F."/>
            <person name="Takami H."/>
        </authorList>
    </citation>
    <scope>NUCLEOTIDE SEQUENCE</scope>
    <source>
        <strain evidence="2">Expedition CK06-06</strain>
    </source>
</reference>
<gene>
    <name evidence="2" type="ORF">S03H2_63626</name>
</gene>
<dbReference type="AlphaFoldDB" id="X1IVF1"/>
<accession>X1IVF1</accession>
<dbReference type="EMBL" id="BARU01041246">
    <property type="protein sequence ID" value="GAH86421.1"/>
    <property type="molecule type" value="Genomic_DNA"/>
</dbReference>
<comment type="caution">
    <text evidence="2">The sequence shown here is derived from an EMBL/GenBank/DDBJ whole genome shotgun (WGS) entry which is preliminary data.</text>
</comment>
<protein>
    <submittedName>
        <fullName evidence="2">Uncharacterized protein</fullName>
    </submittedName>
</protein>
<evidence type="ECO:0000313" key="2">
    <source>
        <dbReference type="EMBL" id="GAH86421.1"/>
    </source>
</evidence>
<name>X1IVF1_9ZZZZ</name>
<evidence type="ECO:0000256" key="1">
    <source>
        <dbReference type="SAM" id="Phobius"/>
    </source>
</evidence>
<sequence length="85" mass="9734">MEWWEILSYAVGIGGAVFGAIFITKWNMAVKLLKELGEAFTKTSEALEDKTITKEEALLLLKEWKDVVATFLELIPKSVRDRFQK</sequence>
<keyword evidence="1" id="KW-0812">Transmembrane</keyword>
<proteinExistence type="predicted"/>
<feature type="transmembrane region" description="Helical" evidence="1">
    <location>
        <begin position="6"/>
        <end position="24"/>
    </location>
</feature>